<dbReference type="SUPFAM" id="SSF48726">
    <property type="entry name" value="Immunoglobulin"/>
    <property type="match status" value="1"/>
</dbReference>
<name>A0A8D0XFI0_PIG</name>
<accession>A0A8D0XFI0</accession>
<sequence length="156" mass="17090">MPVLPIKTCQLLLHKFELKWSWRTVFPVAVTTGVHSQVQLLQPGIELTKPGASIPEALLVCTGVTGPGQGLEWMGWINLGNGNKNCAQKFQDRVTLMKSRSTSTADMELSSLWARLCITVQETRCEHLHPECQKPSGGGCCAGTEMTAKAFRLKVP</sequence>
<evidence type="ECO:0000313" key="2">
    <source>
        <dbReference type="Proteomes" id="UP000694570"/>
    </source>
</evidence>
<evidence type="ECO:0000313" key="1">
    <source>
        <dbReference type="Ensembl" id="ENSSSCP00030034037.1"/>
    </source>
</evidence>
<proteinExistence type="predicted"/>
<organism evidence="1 2">
    <name type="scientific">Sus scrofa</name>
    <name type="common">Pig</name>
    <dbReference type="NCBI Taxonomy" id="9823"/>
    <lineage>
        <taxon>Eukaryota</taxon>
        <taxon>Metazoa</taxon>
        <taxon>Chordata</taxon>
        <taxon>Craniata</taxon>
        <taxon>Vertebrata</taxon>
        <taxon>Euteleostomi</taxon>
        <taxon>Mammalia</taxon>
        <taxon>Eutheria</taxon>
        <taxon>Laurasiatheria</taxon>
        <taxon>Artiodactyla</taxon>
        <taxon>Suina</taxon>
        <taxon>Suidae</taxon>
        <taxon>Sus</taxon>
    </lineage>
</organism>
<dbReference type="Gene3D" id="2.60.40.10">
    <property type="entry name" value="Immunoglobulins"/>
    <property type="match status" value="1"/>
</dbReference>
<dbReference type="AlphaFoldDB" id="A0A8D0XFI0"/>
<dbReference type="InterPro" id="IPR013783">
    <property type="entry name" value="Ig-like_fold"/>
</dbReference>
<dbReference type="InterPro" id="IPR036179">
    <property type="entry name" value="Ig-like_dom_sf"/>
</dbReference>
<protein>
    <submittedName>
        <fullName evidence="1">Uncharacterized protein</fullName>
    </submittedName>
</protein>
<reference evidence="1" key="1">
    <citation type="submission" date="2025-08" db="UniProtKB">
        <authorList>
            <consortium name="Ensembl"/>
        </authorList>
    </citation>
    <scope>IDENTIFICATION</scope>
</reference>
<dbReference type="Proteomes" id="UP000694570">
    <property type="component" value="Unplaced"/>
</dbReference>
<dbReference type="Ensembl" id="ENSSSCT00030074366.1">
    <property type="protein sequence ID" value="ENSSSCP00030034037.1"/>
    <property type="gene ID" value="ENSSSCG00030053309.1"/>
</dbReference>